<feature type="domain" description="Pterin-binding" evidence="26">
    <location>
        <begin position="847"/>
        <end position="1113"/>
    </location>
</feature>
<comment type="catalytic activity">
    <reaction evidence="3">
        <text>7,8-dihydroneopterin = 6-hydroxymethyl-7,8-dihydropterin + glycolaldehyde</text>
        <dbReference type="Rhea" id="RHEA:10540"/>
        <dbReference type="ChEBI" id="CHEBI:17001"/>
        <dbReference type="ChEBI" id="CHEBI:17071"/>
        <dbReference type="ChEBI" id="CHEBI:44841"/>
        <dbReference type="EC" id="4.1.2.25"/>
    </reaction>
</comment>
<evidence type="ECO:0000256" key="11">
    <source>
        <dbReference type="ARBA" id="ARBA00013043"/>
    </source>
</evidence>
<comment type="similarity">
    <text evidence="22">In the central section; belongs to the HPPK family.</text>
</comment>
<dbReference type="GO" id="GO:0046656">
    <property type="term" value="P:folic acid biosynthetic process"/>
    <property type="evidence" value="ECO:0007669"/>
    <property type="project" value="UniProtKB-KW"/>
</dbReference>
<dbReference type="NCBIfam" id="TIGR01498">
    <property type="entry name" value="folK"/>
    <property type="match status" value="1"/>
</dbReference>
<comment type="function">
    <text evidence="21">Catalyzes three sequential steps of tetrahydrofolate biosynthesis.</text>
</comment>
<dbReference type="InterPro" id="IPR011005">
    <property type="entry name" value="Dihydropteroate_synth-like_sf"/>
</dbReference>
<evidence type="ECO:0000256" key="1">
    <source>
        <dbReference type="ARBA" id="ARBA00000012"/>
    </source>
</evidence>
<keyword evidence="15" id="KW-0547">Nucleotide-binding</keyword>
<accession>A0A139I5D3</accession>
<dbReference type="GO" id="GO:0016301">
    <property type="term" value="F:kinase activity"/>
    <property type="evidence" value="ECO:0007669"/>
    <property type="project" value="UniProtKB-KW"/>
</dbReference>
<dbReference type="STRING" id="113226.A0A139I5D3"/>
<evidence type="ECO:0000256" key="8">
    <source>
        <dbReference type="ARBA" id="ARBA00009640"/>
    </source>
</evidence>
<evidence type="ECO:0000256" key="24">
    <source>
        <dbReference type="ARBA" id="ARBA00068111"/>
    </source>
</evidence>
<feature type="region of interest" description="Disordered" evidence="25">
    <location>
        <begin position="44"/>
        <end position="105"/>
    </location>
</feature>
<reference evidence="27 28" key="1">
    <citation type="submission" date="2015-07" db="EMBL/GenBank/DDBJ databases">
        <title>Comparative genomics of the Sigatoka disease complex on banana suggests a link between parallel evolutionary changes in Pseudocercospora fijiensis and Pseudocercospora eumusae and increased virulence on the banana host.</title>
        <authorList>
            <person name="Chang T.-C."/>
            <person name="Salvucci A."/>
            <person name="Crous P.W."/>
            <person name="Stergiopoulos I."/>
        </authorList>
    </citation>
    <scope>NUCLEOTIDE SEQUENCE [LARGE SCALE GENOMIC DNA]</scope>
    <source>
        <strain evidence="27 28">CBS 116634</strain>
    </source>
</reference>
<dbReference type="GO" id="GO:0003848">
    <property type="term" value="F:2-amino-4-hydroxy-6-hydroxymethyldihydropteridine diphosphokinase activity"/>
    <property type="evidence" value="ECO:0007669"/>
    <property type="project" value="UniProtKB-EC"/>
</dbReference>
<dbReference type="EC" id="2.7.6.3" evidence="12"/>
<keyword evidence="13" id="KW-0808">Transferase</keyword>
<dbReference type="GO" id="GO:0004156">
    <property type="term" value="F:dihydropteroate synthase activity"/>
    <property type="evidence" value="ECO:0007669"/>
    <property type="project" value="UniProtKB-EC"/>
</dbReference>
<dbReference type="InterPro" id="IPR006390">
    <property type="entry name" value="DHP_synth_dom"/>
</dbReference>
<dbReference type="GO" id="GO:0004150">
    <property type="term" value="F:dihydroneopterin aldolase activity"/>
    <property type="evidence" value="ECO:0007669"/>
    <property type="project" value="UniProtKB-EC"/>
</dbReference>
<organism evidence="27 28">
    <name type="scientific">Pseudocercospora musae</name>
    <dbReference type="NCBI Taxonomy" id="113226"/>
    <lineage>
        <taxon>Eukaryota</taxon>
        <taxon>Fungi</taxon>
        <taxon>Dikarya</taxon>
        <taxon>Ascomycota</taxon>
        <taxon>Pezizomycotina</taxon>
        <taxon>Dothideomycetes</taxon>
        <taxon>Dothideomycetidae</taxon>
        <taxon>Mycosphaerellales</taxon>
        <taxon>Mycosphaerellaceae</taxon>
        <taxon>Pseudocercospora</taxon>
    </lineage>
</organism>
<dbReference type="PROSITE" id="PS00794">
    <property type="entry name" value="HPPK"/>
    <property type="match status" value="1"/>
</dbReference>
<evidence type="ECO:0000256" key="25">
    <source>
        <dbReference type="SAM" id="MobiDB-lite"/>
    </source>
</evidence>
<evidence type="ECO:0000256" key="13">
    <source>
        <dbReference type="ARBA" id="ARBA00022679"/>
    </source>
</evidence>
<comment type="pathway">
    <text evidence="6">Cofactor biosynthesis; tetrahydrofolate biosynthesis; 2-amino-4-hydroxy-6-hydroxymethyl-7,8-dihydropteridine diphosphate from 7,8-dihydroneopterin triphosphate: step 3/4.</text>
</comment>
<evidence type="ECO:0000256" key="4">
    <source>
        <dbReference type="ARBA" id="ARBA00001946"/>
    </source>
</evidence>
<comment type="similarity">
    <text evidence="9">In the C-terminal section; belongs to the DHPS family.</text>
</comment>
<protein>
    <recommendedName>
        <fullName evidence="23">Folic acid synthesis protein FOL1</fullName>
        <ecNumber evidence="10">2.5.1.15</ecNumber>
        <ecNumber evidence="12">2.7.6.3</ecNumber>
        <ecNumber evidence="11">4.1.2.25</ecNumber>
    </recommendedName>
    <alternativeName>
        <fullName evidence="24">Folic acid synthesis protein fol1</fullName>
    </alternativeName>
</protein>
<keyword evidence="16" id="KW-0418">Kinase</keyword>
<dbReference type="NCBIfam" id="TIGR01496">
    <property type="entry name" value="DHPS"/>
    <property type="match status" value="1"/>
</dbReference>
<comment type="catalytic activity">
    <reaction evidence="2">
        <text>6-hydroxymethyl-7,8-dihydropterin + ATP = (7,8-dihydropterin-6-yl)methyl diphosphate + AMP + H(+)</text>
        <dbReference type="Rhea" id="RHEA:11412"/>
        <dbReference type="ChEBI" id="CHEBI:15378"/>
        <dbReference type="ChEBI" id="CHEBI:30616"/>
        <dbReference type="ChEBI" id="CHEBI:44841"/>
        <dbReference type="ChEBI" id="CHEBI:72950"/>
        <dbReference type="ChEBI" id="CHEBI:456215"/>
        <dbReference type="EC" id="2.7.6.3"/>
    </reaction>
</comment>
<evidence type="ECO:0000256" key="9">
    <source>
        <dbReference type="ARBA" id="ARBA00009951"/>
    </source>
</evidence>
<dbReference type="GO" id="GO:0005740">
    <property type="term" value="C:mitochondrial envelope"/>
    <property type="evidence" value="ECO:0007669"/>
    <property type="project" value="TreeGrafter"/>
</dbReference>
<evidence type="ECO:0000256" key="7">
    <source>
        <dbReference type="ARBA" id="ARBA00005051"/>
    </source>
</evidence>
<evidence type="ECO:0000256" key="17">
    <source>
        <dbReference type="ARBA" id="ARBA00022840"/>
    </source>
</evidence>
<gene>
    <name evidence="27" type="ORF">AC579_6751</name>
</gene>
<feature type="region of interest" description="Disordered" evidence="25">
    <location>
        <begin position="356"/>
        <end position="397"/>
    </location>
</feature>
<dbReference type="FunFam" id="3.20.20.20:FF:000006">
    <property type="entry name" value="Dihydropteroate synthase"/>
    <property type="match status" value="1"/>
</dbReference>
<dbReference type="InterPro" id="IPR045031">
    <property type="entry name" value="DHP_synth-like"/>
</dbReference>
<dbReference type="Pfam" id="PF01288">
    <property type="entry name" value="HPPK"/>
    <property type="match status" value="1"/>
</dbReference>
<dbReference type="EC" id="2.5.1.15" evidence="10"/>
<dbReference type="CDD" id="cd00739">
    <property type="entry name" value="DHPS"/>
    <property type="match status" value="1"/>
</dbReference>
<comment type="caution">
    <text evidence="27">The sequence shown here is derived from an EMBL/GenBank/DDBJ whole genome shotgun (WGS) entry which is preliminary data.</text>
</comment>
<comment type="similarity">
    <text evidence="8">In the N-terminal section; belongs to the DHNA family.</text>
</comment>
<evidence type="ECO:0000256" key="6">
    <source>
        <dbReference type="ARBA" id="ARBA00005013"/>
    </source>
</evidence>
<dbReference type="Proteomes" id="UP000073492">
    <property type="component" value="Unassembled WGS sequence"/>
</dbReference>
<dbReference type="InterPro" id="IPR000550">
    <property type="entry name" value="Hppk"/>
</dbReference>
<evidence type="ECO:0000256" key="19">
    <source>
        <dbReference type="ARBA" id="ARBA00022909"/>
    </source>
</evidence>
<evidence type="ECO:0000259" key="26">
    <source>
        <dbReference type="PROSITE" id="PS50972"/>
    </source>
</evidence>
<evidence type="ECO:0000256" key="14">
    <source>
        <dbReference type="ARBA" id="ARBA00022723"/>
    </source>
</evidence>
<evidence type="ECO:0000256" key="12">
    <source>
        <dbReference type="ARBA" id="ARBA00013253"/>
    </source>
</evidence>
<feature type="compositionally biased region" description="Basic residues" evidence="25">
    <location>
        <begin position="83"/>
        <end position="102"/>
    </location>
</feature>
<dbReference type="InterPro" id="IPR000489">
    <property type="entry name" value="Pterin-binding_dom"/>
</dbReference>
<keyword evidence="17" id="KW-0067">ATP-binding</keyword>
<comment type="pathway">
    <text evidence="5">Cofactor biosynthesis; tetrahydrofolate biosynthesis; 7,8-dihydrofolate from 2-amino-4-hydroxy-6-hydroxymethyl-7,8-dihydropteridine diphosphate and 4-aminobenzoate: step 1/2.</text>
</comment>
<keyword evidence="19" id="KW-0289">Folate biosynthesis</keyword>
<evidence type="ECO:0000256" key="20">
    <source>
        <dbReference type="ARBA" id="ARBA00023268"/>
    </source>
</evidence>
<proteinExistence type="inferred from homology"/>
<dbReference type="InterPro" id="IPR035907">
    <property type="entry name" value="Hppk_sf"/>
</dbReference>
<keyword evidence="20" id="KW-0511">Multifunctional enzyme</keyword>
<evidence type="ECO:0000256" key="15">
    <source>
        <dbReference type="ARBA" id="ARBA00022741"/>
    </source>
</evidence>
<evidence type="ECO:0000256" key="21">
    <source>
        <dbReference type="ARBA" id="ARBA00058009"/>
    </source>
</evidence>
<comment type="cofactor">
    <cofactor evidence="4">
        <name>Mg(2+)</name>
        <dbReference type="ChEBI" id="CHEBI:18420"/>
    </cofactor>
</comment>
<keyword evidence="28" id="KW-1185">Reference proteome</keyword>
<dbReference type="SUPFAM" id="SSF51717">
    <property type="entry name" value="Dihydropteroate synthetase-like"/>
    <property type="match status" value="1"/>
</dbReference>
<evidence type="ECO:0000256" key="22">
    <source>
        <dbReference type="ARBA" id="ARBA00061548"/>
    </source>
</evidence>
<evidence type="ECO:0000256" key="16">
    <source>
        <dbReference type="ARBA" id="ARBA00022777"/>
    </source>
</evidence>
<dbReference type="CDD" id="cd00483">
    <property type="entry name" value="HPPK"/>
    <property type="match status" value="1"/>
</dbReference>
<evidence type="ECO:0000313" key="27">
    <source>
        <dbReference type="EMBL" id="KXT09859.1"/>
    </source>
</evidence>
<keyword evidence="18" id="KW-0460">Magnesium</keyword>
<dbReference type="Pfam" id="PF00809">
    <property type="entry name" value="Pterin_bind"/>
    <property type="match status" value="1"/>
</dbReference>
<feature type="compositionally biased region" description="Polar residues" evidence="25">
    <location>
        <begin position="386"/>
        <end position="397"/>
    </location>
</feature>
<dbReference type="Gene3D" id="3.30.70.560">
    <property type="entry name" value="7,8-Dihydro-6-hydroxymethylpterin-pyrophosphokinase HPPK"/>
    <property type="match status" value="1"/>
</dbReference>
<evidence type="ECO:0000256" key="2">
    <source>
        <dbReference type="ARBA" id="ARBA00000198"/>
    </source>
</evidence>
<evidence type="ECO:0000313" key="28">
    <source>
        <dbReference type="Proteomes" id="UP000073492"/>
    </source>
</evidence>
<dbReference type="PROSITE" id="PS50972">
    <property type="entry name" value="PTERIN_BINDING"/>
    <property type="match status" value="1"/>
</dbReference>
<dbReference type="PANTHER" id="PTHR20941:SF1">
    <property type="entry name" value="FOLIC ACID SYNTHESIS PROTEIN FOL1"/>
    <property type="match status" value="1"/>
</dbReference>
<dbReference type="GO" id="GO:0046654">
    <property type="term" value="P:tetrahydrofolate biosynthetic process"/>
    <property type="evidence" value="ECO:0007669"/>
    <property type="project" value="UniProtKB-UniPathway"/>
</dbReference>
<dbReference type="Gene3D" id="3.20.20.20">
    <property type="entry name" value="Dihydropteroate synthase-like"/>
    <property type="match status" value="1"/>
</dbReference>
<dbReference type="EC" id="4.1.2.25" evidence="11"/>
<comment type="pathway">
    <text evidence="7">Cofactor biosynthesis; tetrahydrofolate biosynthesis; 2-amino-4-hydroxy-6-hydroxymethyl-7,8-dihydropteridine diphosphate from 7,8-dihydroneopterin triphosphate: step 4/4.</text>
</comment>
<evidence type="ECO:0000256" key="5">
    <source>
        <dbReference type="ARBA" id="ARBA00004763"/>
    </source>
</evidence>
<sequence length="1122" mass="123035">MFLLPGIRHGSHLAKPAHGLLLSVRRDLRYFSKVMACRESLGTASSDTLGSLPPTWPENASHGMREHQTAGQLETVRDIVTTRPKRGSRAPKGRKRGPRAPKGRLTSYANLSQETQKVLGLRFSLGIPYLFHDKRASYTASMKKSIARRAVEEFDKTCRHSGQKGLSALAVGTAHLGQVLPANLSMISRTRVSGIQTLTIVAPGQYKSPFVSIGLPSRHVPKVHATGAPTLEETPYSFILVLKATAHPEPLSATSISSTLLPANEEINFLRSTSNMVLSRLCSDLQFETPLEACRNFAEALLRVLRFRTPYLSLASVKLLARSTSGGGNKYIVQATWRDSIDVVTSDTEAKKRQVDVEVIEDGSSRQDNAGIAPQSDPNDAEVAESTGNPDSTEPVSWSRKILQSTKDWCHLKSVSSRKLVSLLSLNRELSEAAKRRFGTSFVSFAIEWYPEHISSLADVEFVSILNTIEAALEAAEDSSAASLICAVEGFAKTVPYVRRLEVRLEDDPDPTYQYGTQNLAKVGARFEVSTDMQNNQNPSSLFKIRTPQIVLSTSIHQGQDVSNHSIVMHTQFSWTCSDLQHWRKRDINDVAKELYARLHQTASSVASGNEFASPYDMADAVNKAARSFAPTLSRAAAIRTSAYRLLYSHNAGLIRDMSSMVYSSASAHVEALIALGSNVGNRLDKIEQACCALEKDRNIRILETSPLYETKAMYVEDQESFVNGVCKIQTNLSATQLLDRLQAIENDLGRVKIIDKGPRNIDLDILVFGFDSIRSKRLTVPHASLQEREFVLRPMSDISEGSHKISRPIALSMLRRLPPSDPPMYALTPLSPGSDPLRALHPSRRTTVMSILNITPDSFSDGGDNHSSDMEALRHTIATHIAEGATIIDIGGQSSRPNAPDISAEEEISRILPAIEAIKYLPEASNITISIDTYRASVAEAAINAGAHIINDISAGLLDPEMLPTIARLGCTYVMMHMRGTPMTMQSEEHTSYPKGLIPTIARELKSRLQAAQEAGIRRWRIILDPGVGFAKTTEQNTELLGKFSELRNWKGLATYPWLVGSSRKDFIGKLTGVAEAKDRVAGTAATVTAAVAGGAEIVRVHDVKETVRVVKMADAMYRSK</sequence>
<evidence type="ECO:0000256" key="10">
    <source>
        <dbReference type="ARBA" id="ARBA00012458"/>
    </source>
</evidence>
<dbReference type="OrthoDB" id="615426at2759"/>
<dbReference type="PANTHER" id="PTHR20941">
    <property type="entry name" value="FOLATE SYNTHESIS PROTEINS"/>
    <property type="match status" value="1"/>
</dbReference>
<evidence type="ECO:0000256" key="23">
    <source>
        <dbReference type="ARBA" id="ARBA00067568"/>
    </source>
</evidence>
<dbReference type="UniPathway" id="UPA00077">
    <property type="reaction ID" value="UER00155"/>
</dbReference>
<keyword evidence="14" id="KW-0479">Metal-binding</keyword>
<dbReference type="SUPFAM" id="SSF55083">
    <property type="entry name" value="6-hydroxymethyl-7,8-dihydropterin pyrophosphokinase, HPPK"/>
    <property type="match status" value="1"/>
</dbReference>
<dbReference type="EMBL" id="LFZO01000301">
    <property type="protein sequence ID" value="KXT09859.1"/>
    <property type="molecule type" value="Genomic_DNA"/>
</dbReference>
<comment type="catalytic activity">
    <reaction evidence="1">
        <text>(7,8-dihydropterin-6-yl)methyl diphosphate + 4-aminobenzoate = 7,8-dihydropteroate + diphosphate</text>
        <dbReference type="Rhea" id="RHEA:19949"/>
        <dbReference type="ChEBI" id="CHEBI:17836"/>
        <dbReference type="ChEBI" id="CHEBI:17839"/>
        <dbReference type="ChEBI" id="CHEBI:33019"/>
        <dbReference type="ChEBI" id="CHEBI:72950"/>
        <dbReference type="EC" id="2.5.1.15"/>
    </reaction>
</comment>
<evidence type="ECO:0000256" key="3">
    <source>
        <dbReference type="ARBA" id="ARBA00001353"/>
    </source>
</evidence>
<dbReference type="GO" id="GO:0046872">
    <property type="term" value="F:metal ion binding"/>
    <property type="evidence" value="ECO:0007669"/>
    <property type="project" value="UniProtKB-KW"/>
</dbReference>
<dbReference type="AlphaFoldDB" id="A0A139I5D3"/>
<dbReference type="PROSITE" id="PS00793">
    <property type="entry name" value="DHPS_2"/>
    <property type="match status" value="1"/>
</dbReference>
<name>A0A139I5D3_9PEZI</name>
<dbReference type="GO" id="GO:0005524">
    <property type="term" value="F:ATP binding"/>
    <property type="evidence" value="ECO:0007669"/>
    <property type="project" value="UniProtKB-KW"/>
</dbReference>
<evidence type="ECO:0000256" key="18">
    <source>
        <dbReference type="ARBA" id="ARBA00022842"/>
    </source>
</evidence>